<gene>
    <name evidence="1" type="ORF">O6H91_15G025300</name>
</gene>
<accession>A0ACC2BGP0</accession>
<sequence>MALLPSSSLLSSSSSSPFSAAALLSSSAATASPALQLLLHSRFPRSSATSNQKVVLCQSCDTSRAFKTGCESRRTLLYLSAATVAVGFWSSSSTANAADLIQRLQRDEFLTSIRDTLKIAVKENRDLVPHLLRLALNDAATYDKESKSGGPNGSIRFSSELQRPENQGLQAAVKLLEDVKKKIDSESKGGPLSWADLTQLAGQSAAKRTFLDAAIKKCGGDENKGSQVFTAFGSNGQWGFFNKQFGRSESQEPDPEGRVILWEQASVPEIKEKFSKLGLKPRQIAVLSAFLGPSQDAIEAKLATDPEVAPWVEKYQRSRETTSQTDYEVDLIGAFTRLSTLGQTINYEAYTYPPKKVKLKL</sequence>
<comment type="caution">
    <text evidence="1">The sequence shown here is derived from an EMBL/GenBank/DDBJ whole genome shotgun (WGS) entry which is preliminary data.</text>
</comment>
<organism evidence="1 2">
    <name type="scientific">Diphasiastrum complanatum</name>
    <name type="common">Issler's clubmoss</name>
    <name type="synonym">Lycopodium complanatum</name>
    <dbReference type="NCBI Taxonomy" id="34168"/>
    <lineage>
        <taxon>Eukaryota</taxon>
        <taxon>Viridiplantae</taxon>
        <taxon>Streptophyta</taxon>
        <taxon>Embryophyta</taxon>
        <taxon>Tracheophyta</taxon>
        <taxon>Lycopodiopsida</taxon>
        <taxon>Lycopodiales</taxon>
        <taxon>Lycopodiaceae</taxon>
        <taxon>Lycopodioideae</taxon>
        <taxon>Diphasiastrum</taxon>
    </lineage>
</organism>
<evidence type="ECO:0000313" key="1">
    <source>
        <dbReference type="EMBL" id="KAJ7528906.1"/>
    </source>
</evidence>
<dbReference type="EMBL" id="CM055106">
    <property type="protein sequence ID" value="KAJ7528906.1"/>
    <property type="molecule type" value="Genomic_DNA"/>
</dbReference>
<name>A0ACC2BGP0_DIPCM</name>
<protein>
    <submittedName>
        <fullName evidence="1">Uncharacterized protein</fullName>
    </submittedName>
</protein>
<evidence type="ECO:0000313" key="2">
    <source>
        <dbReference type="Proteomes" id="UP001162992"/>
    </source>
</evidence>
<proteinExistence type="predicted"/>
<reference evidence="2" key="1">
    <citation type="journal article" date="2024" name="Proc. Natl. Acad. Sci. U.S.A.">
        <title>Extraordinary preservation of gene collinearity over three hundred million years revealed in homosporous lycophytes.</title>
        <authorList>
            <person name="Li C."/>
            <person name="Wickell D."/>
            <person name="Kuo L.Y."/>
            <person name="Chen X."/>
            <person name="Nie B."/>
            <person name="Liao X."/>
            <person name="Peng D."/>
            <person name="Ji J."/>
            <person name="Jenkins J."/>
            <person name="Williams M."/>
            <person name="Shu S."/>
            <person name="Plott C."/>
            <person name="Barry K."/>
            <person name="Rajasekar S."/>
            <person name="Grimwood J."/>
            <person name="Han X."/>
            <person name="Sun S."/>
            <person name="Hou Z."/>
            <person name="He W."/>
            <person name="Dai G."/>
            <person name="Sun C."/>
            <person name="Schmutz J."/>
            <person name="Leebens-Mack J.H."/>
            <person name="Li F.W."/>
            <person name="Wang L."/>
        </authorList>
    </citation>
    <scope>NUCLEOTIDE SEQUENCE [LARGE SCALE GENOMIC DNA]</scope>
    <source>
        <strain evidence="2">cv. PW_Plant_1</strain>
    </source>
</reference>
<dbReference type="Proteomes" id="UP001162992">
    <property type="component" value="Chromosome 15"/>
</dbReference>
<keyword evidence="2" id="KW-1185">Reference proteome</keyword>